<dbReference type="InterPro" id="IPR027417">
    <property type="entry name" value="P-loop_NTPase"/>
</dbReference>
<keyword evidence="2" id="KW-0378">Hydrolase</keyword>
<dbReference type="PANTHER" id="PTHR13748">
    <property type="entry name" value="COBW-RELATED"/>
    <property type="match status" value="1"/>
</dbReference>
<dbReference type="SUPFAM" id="SSF52540">
    <property type="entry name" value="P-loop containing nucleoside triphosphate hydrolases"/>
    <property type="match status" value="1"/>
</dbReference>
<evidence type="ECO:0000256" key="4">
    <source>
        <dbReference type="ARBA" id="ARBA00034320"/>
    </source>
</evidence>
<keyword evidence="3" id="KW-0143">Chaperone</keyword>
<evidence type="ECO:0000256" key="6">
    <source>
        <dbReference type="ARBA" id="ARBA00049117"/>
    </source>
</evidence>
<keyword evidence="1" id="KW-0547">Nucleotide-binding</keyword>
<feature type="compositionally biased region" description="Basic residues" evidence="7">
    <location>
        <begin position="236"/>
        <end position="249"/>
    </location>
</feature>
<proteinExistence type="inferred from homology"/>
<dbReference type="RefSeq" id="WP_132077813.1">
    <property type="nucleotide sequence ID" value="NZ_SLVU01000013.1"/>
</dbReference>
<dbReference type="PANTHER" id="PTHR13748:SF62">
    <property type="entry name" value="COBW DOMAIN-CONTAINING PROTEIN"/>
    <property type="match status" value="1"/>
</dbReference>
<evidence type="ECO:0000313" key="9">
    <source>
        <dbReference type="EMBL" id="TCN28413.1"/>
    </source>
</evidence>
<feature type="region of interest" description="Disordered" evidence="7">
    <location>
        <begin position="228"/>
        <end position="250"/>
    </location>
</feature>
<dbReference type="InterPro" id="IPR051316">
    <property type="entry name" value="Zinc-reg_GTPase_activator"/>
</dbReference>
<dbReference type="InterPro" id="IPR011629">
    <property type="entry name" value="CobW-like_C"/>
</dbReference>
<dbReference type="InterPro" id="IPR003495">
    <property type="entry name" value="CobW/HypB/UreG_nucleotide-bd"/>
</dbReference>
<gene>
    <name evidence="9" type="ORF">EV184_11342</name>
</gene>
<dbReference type="Pfam" id="PF07683">
    <property type="entry name" value="CobW_C"/>
    <property type="match status" value="1"/>
</dbReference>
<dbReference type="GO" id="GO:0005737">
    <property type="term" value="C:cytoplasm"/>
    <property type="evidence" value="ECO:0007669"/>
    <property type="project" value="TreeGrafter"/>
</dbReference>
<dbReference type="Gene3D" id="3.30.1220.10">
    <property type="entry name" value="CobW-like, C-terminal domain"/>
    <property type="match status" value="1"/>
</dbReference>
<dbReference type="SUPFAM" id="SSF90002">
    <property type="entry name" value="Hypothetical protein YjiA, C-terminal domain"/>
    <property type="match status" value="1"/>
</dbReference>
<dbReference type="InterPro" id="IPR036627">
    <property type="entry name" value="CobW-likC_sf"/>
</dbReference>
<evidence type="ECO:0000259" key="8">
    <source>
        <dbReference type="SMART" id="SM00833"/>
    </source>
</evidence>
<comment type="function">
    <text evidence="5">Zinc chaperone that directly transfers zinc cofactor to target proteins, thereby activating them. Zinc is transferred from the CXCC motif in the GTPase domain to the zinc binding site in target proteins in a process requiring GTP hydrolysis.</text>
</comment>
<dbReference type="Pfam" id="PF02492">
    <property type="entry name" value="cobW"/>
    <property type="match status" value="1"/>
</dbReference>
<comment type="catalytic activity">
    <reaction evidence="6">
        <text>GTP + H2O = GDP + phosphate + H(+)</text>
        <dbReference type="Rhea" id="RHEA:19669"/>
        <dbReference type="ChEBI" id="CHEBI:15377"/>
        <dbReference type="ChEBI" id="CHEBI:15378"/>
        <dbReference type="ChEBI" id="CHEBI:37565"/>
        <dbReference type="ChEBI" id="CHEBI:43474"/>
        <dbReference type="ChEBI" id="CHEBI:58189"/>
    </reaction>
    <physiologicalReaction direction="left-to-right" evidence="6">
        <dbReference type="Rhea" id="RHEA:19670"/>
    </physiologicalReaction>
</comment>
<dbReference type="EMBL" id="SLVU01000013">
    <property type="protein sequence ID" value="TCN28413.1"/>
    <property type="molecule type" value="Genomic_DNA"/>
</dbReference>
<dbReference type="CDD" id="cd03112">
    <property type="entry name" value="CobW-like"/>
    <property type="match status" value="1"/>
</dbReference>
<accession>A0A4R2BP45</accession>
<dbReference type="Proteomes" id="UP000295043">
    <property type="component" value="Unassembled WGS sequence"/>
</dbReference>
<organism evidence="9 10">
    <name type="scientific">Sinorhizobium americanum</name>
    <dbReference type="NCBI Taxonomy" id="194963"/>
    <lineage>
        <taxon>Bacteria</taxon>
        <taxon>Pseudomonadati</taxon>
        <taxon>Pseudomonadota</taxon>
        <taxon>Alphaproteobacteria</taxon>
        <taxon>Hyphomicrobiales</taxon>
        <taxon>Rhizobiaceae</taxon>
        <taxon>Sinorhizobium/Ensifer group</taxon>
        <taxon>Sinorhizobium</taxon>
    </lineage>
</organism>
<dbReference type="Gene3D" id="3.40.50.300">
    <property type="entry name" value="P-loop containing nucleotide triphosphate hydrolases"/>
    <property type="match status" value="1"/>
</dbReference>
<name>A0A4R2BP45_9HYPH</name>
<feature type="domain" description="CobW C-terminal" evidence="8">
    <location>
        <begin position="256"/>
        <end position="352"/>
    </location>
</feature>
<comment type="caution">
    <text evidence="9">The sequence shown here is derived from an EMBL/GenBank/DDBJ whole genome shotgun (WGS) entry which is preliminary data.</text>
</comment>
<evidence type="ECO:0000256" key="3">
    <source>
        <dbReference type="ARBA" id="ARBA00023186"/>
    </source>
</evidence>
<sequence length="377" mass="41198">MNGPLPVVPVSILTGFLGAGKTTLLNRLLKDPALADTAVIINEFGDVSIDHLLVESSSDGVIELSDGCLCCTVRGELVDTLADLMDRMQTGRIKPLKRVVIETTGLADPAPVLQSVLGNPVIAQNFRLDGVVTVVDAVNGAQTIAGHVEALKQVAVADRLVISKTGLASQEQLDALSDILKDLNPRAPVIGDTEEAGRTELFACGLYDPSTKVADVGRWLQDEADGNYHDHDHHHGHEHGHHHRHHHDVNRHGSDIRSFSIVHDRPIEPMALEMFIDLLRSAHGEKLLRMKAIVCVADRPERPVVLHGVQSVFHAPERLAAWPDPSDRRTRMVLITKGLEEDFVRDLFDAFTGKPRVDRPDAQALTDNPLAVLGLKF</sequence>
<protein>
    <submittedName>
        <fullName evidence="9">G3E family GTPase</fullName>
    </submittedName>
</protein>
<dbReference type="AlphaFoldDB" id="A0A4R2BP45"/>
<reference evidence="9 10" key="1">
    <citation type="submission" date="2019-03" db="EMBL/GenBank/DDBJ databases">
        <title>Genomic Encyclopedia of Type Strains, Phase IV (KMG-V): Genome sequencing to study the core and pangenomes of soil and plant-associated prokaryotes.</title>
        <authorList>
            <person name="Whitman W."/>
        </authorList>
    </citation>
    <scope>NUCLEOTIDE SEQUENCE [LARGE SCALE GENOMIC DNA]</scope>
    <source>
        <strain evidence="9 10">23C40</strain>
    </source>
</reference>
<dbReference type="GO" id="GO:0000166">
    <property type="term" value="F:nucleotide binding"/>
    <property type="evidence" value="ECO:0007669"/>
    <property type="project" value="UniProtKB-KW"/>
</dbReference>
<evidence type="ECO:0000256" key="5">
    <source>
        <dbReference type="ARBA" id="ARBA00045658"/>
    </source>
</evidence>
<evidence type="ECO:0000256" key="2">
    <source>
        <dbReference type="ARBA" id="ARBA00022801"/>
    </source>
</evidence>
<evidence type="ECO:0000313" key="10">
    <source>
        <dbReference type="Proteomes" id="UP000295043"/>
    </source>
</evidence>
<dbReference type="SMART" id="SM00833">
    <property type="entry name" value="CobW_C"/>
    <property type="match status" value="1"/>
</dbReference>
<comment type="similarity">
    <text evidence="4">Belongs to the SIMIBI class G3E GTPase family. ZNG1 subfamily.</text>
</comment>
<evidence type="ECO:0000256" key="1">
    <source>
        <dbReference type="ARBA" id="ARBA00022741"/>
    </source>
</evidence>
<dbReference type="GO" id="GO:0016787">
    <property type="term" value="F:hydrolase activity"/>
    <property type="evidence" value="ECO:0007669"/>
    <property type="project" value="UniProtKB-KW"/>
</dbReference>
<evidence type="ECO:0000256" key="7">
    <source>
        <dbReference type="SAM" id="MobiDB-lite"/>
    </source>
</evidence>